<sequence>MYFSSLLCWIPTTQRNVCFLAWLAARGVILTAENLRKKRITYISWCFAWKSSGENADHLLLHCQVATRLWRMALNLFGLEWVMSGTVKEALLSWAHSRGKRTPRAWILAPLAIMWVIWKERNKRAFEGVGQDFVKLQSSLLFLVSFWGTYEIPTCIEDRASFIENHISV</sequence>
<reference evidence="2" key="1">
    <citation type="submission" date="2025-08" db="UniProtKB">
        <authorList>
            <consortium name="RefSeq"/>
        </authorList>
    </citation>
    <scope>IDENTIFICATION</scope>
</reference>
<dbReference type="Pfam" id="PF13966">
    <property type="entry name" value="zf-RVT"/>
    <property type="match status" value="1"/>
</dbReference>
<protein>
    <recommendedName>
        <fullName evidence="1">Reverse transcriptase zinc-binding domain-containing protein</fullName>
    </recommendedName>
</protein>
<dbReference type="OMA" id="MILPNIC"/>
<dbReference type="AlphaFoldDB" id="A0A1S4DMQ8"/>
<feature type="domain" description="Reverse transcriptase zinc-binding" evidence="1">
    <location>
        <begin position="7"/>
        <end position="70"/>
    </location>
</feature>
<dbReference type="InterPro" id="IPR026960">
    <property type="entry name" value="RVT-Znf"/>
</dbReference>
<name>A0A1S4DMQ8_TOBAC</name>
<dbReference type="OrthoDB" id="1221325at2759"/>
<organism evidence="2">
    <name type="scientific">Nicotiana tabacum</name>
    <name type="common">Common tobacco</name>
    <dbReference type="NCBI Taxonomy" id="4097"/>
    <lineage>
        <taxon>Eukaryota</taxon>
        <taxon>Viridiplantae</taxon>
        <taxon>Streptophyta</taxon>
        <taxon>Embryophyta</taxon>
        <taxon>Tracheophyta</taxon>
        <taxon>Spermatophyta</taxon>
        <taxon>Magnoliopsida</taxon>
        <taxon>eudicotyledons</taxon>
        <taxon>Gunneridae</taxon>
        <taxon>Pentapetalae</taxon>
        <taxon>asterids</taxon>
        <taxon>lamiids</taxon>
        <taxon>Solanales</taxon>
        <taxon>Solanaceae</taxon>
        <taxon>Nicotianoideae</taxon>
        <taxon>Nicotianeae</taxon>
        <taxon>Nicotiana</taxon>
    </lineage>
</organism>
<evidence type="ECO:0000313" key="2">
    <source>
        <dbReference type="RefSeq" id="XP_016514716.1"/>
    </source>
</evidence>
<dbReference type="PaxDb" id="4097-A0A1S4DMQ8"/>
<gene>
    <name evidence="2" type="primary">LOC107831463</name>
</gene>
<proteinExistence type="predicted"/>
<dbReference type="RefSeq" id="XP_016514716.1">
    <property type="nucleotide sequence ID" value="XM_016659230.1"/>
</dbReference>
<evidence type="ECO:0000259" key="1">
    <source>
        <dbReference type="Pfam" id="PF13966"/>
    </source>
</evidence>
<accession>A0A1S4DMQ8</accession>
<dbReference type="KEGG" id="nta:107831463"/>